<feature type="region of interest" description="Disordered" evidence="1">
    <location>
        <begin position="28"/>
        <end position="60"/>
    </location>
</feature>
<dbReference type="AlphaFoldDB" id="A0A921NWZ2"/>
<evidence type="ECO:0000313" key="4">
    <source>
        <dbReference type="Proteomes" id="UP000698242"/>
    </source>
</evidence>
<reference evidence="3" key="1">
    <citation type="submission" date="2013-03" db="EMBL/GenBank/DDBJ databases">
        <title>Genome Sequence of the Profundibacterium mesophilum strain KAUST100406-0324T from Red Sea, a novel genus in the family Rhodobacteraceae.</title>
        <authorList>
            <person name="Essack M."/>
            <person name="Alam I."/>
            <person name="Lafi F."/>
            <person name="Alawi W."/>
            <person name="Kamanu F."/>
            <person name="Al-Suwailem A."/>
            <person name="Lee O.O."/>
            <person name="Xu Y."/>
            <person name="Bajic V."/>
            <person name="Qian P.-Y."/>
            <person name="Archer J."/>
        </authorList>
    </citation>
    <scope>NUCLEOTIDE SEQUENCE</scope>
    <source>
        <strain evidence="3">KAUST100406-0324</strain>
    </source>
</reference>
<proteinExistence type="predicted"/>
<protein>
    <submittedName>
        <fullName evidence="3">Major vault protein</fullName>
    </submittedName>
</protein>
<keyword evidence="2" id="KW-1133">Transmembrane helix</keyword>
<dbReference type="RefSeq" id="WP_159966121.1">
    <property type="nucleotide sequence ID" value="NZ_APKE01000032.1"/>
</dbReference>
<keyword evidence="2" id="KW-0812">Transmembrane</keyword>
<feature type="compositionally biased region" description="Gly residues" evidence="1">
    <location>
        <begin position="514"/>
        <end position="524"/>
    </location>
</feature>
<evidence type="ECO:0000256" key="2">
    <source>
        <dbReference type="SAM" id="Phobius"/>
    </source>
</evidence>
<feature type="transmembrane region" description="Helical" evidence="2">
    <location>
        <begin position="128"/>
        <end position="153"/>
    </location>
</feature>
<comment type="caution">
    <text evidence="3">The sequence shown here is derived from an EMBL/GenBank/DDBJ whole genome shotgun (WGS) entry which is preliminary data.</text>
</comment>
<evidence type="ECO:0000256" key="1">
    <source>
        <dbReference type="SAM" id="MobiDB-lite"/>
    </source>
</evidence>
<name>A0A921NWZ2_9RHOB</name>
<sequence length="763" mass="79615">MTDLATLGFDVQTASLVKGERALDNLAKTGETTERRLGTATDGIRKGAQRAGDGLDSMASEARRASQPISVLGSESQSAARRVEGLGDVSARSGAQLQNASYQVGDFFTQIAGGQSAVLALSQQLPQLLVGFGALGAGLGAVAAIGGAFYLMAGRSGDAVGDFSESLSDLSTQLDAYRDLAENVQLPTDQLAEKFGAGAEAVRKFYAEIERINRGDLLDSASKLIGSVVSNSGGYDGYAQVQDQFPLRSSQYDERKLAQKQIGLEQDALAAQGIAAQIEATERLYQNTLALAELRGDRSEEEEAYIRQLAEVIIRLNEIRTATDGGAQAEAARAEAIARSAQAYGQSRAQAAEAQAAAQDELASLRAQADMQALIAEFGRDSVEVTTARVQAERDAYAEALASRDVSQELKDQLLAAWDAASGVASVDMAGGITLAANEAARLAQNMAAVISAAGAAAAPMGPDQARLGVMDATSPMATAPGRVEDGLYGVVMRRTYRADPKPAGASRSRRSGGSSGGGRGGGVSEEVRAAQREQTEGMREAERWIDRTRTATEQYNDELRELADLNEAGYFAAAPEAYSRAVRMVGDELERAQFGEFQRGIESISEAIGRNITSLEDMGDAVASVLQRMADDIITSGINEAISGLFSKGSGGIGGFFSNLLSFDGGGYTGNGPRAGGLDGKGGFLAMMHPQEDVIDRTANRAGPGGASGSIRVEVALNDGMLNARIDNRATNVGASISSATATSQARAFGGQATSFQNRGTS</sequence>
<keyword evidence="2" id="KW-0472">Membrane</keyword>
<keyword evidence="4" id="KW-1185">Reference proteome</keyword>
<dbReference type="Proteomes" id="UP000698242">
    <property type="component" value="Unassembled WGS sequence"/>
</dbReference>
<organism evidence="3 4">
    <name type="scientific">Profundibacterium mesophilum KAUST100406-0324</name>
    <dbReference type="NCBI Taxonomy" id="1037889"/>
    <lineage>
        <taxon>Bacteria</taxon>
        <taxon>Pseudomonadati</taxon>
        <taxon>Pseudomonadota</taxon>
        <taxon>Alphaproteobacteria</taxon>
        <taxon>Rhodobacterales</taxon>
        <taxon>Roseobacteraceae</taxon>
        <taxon>Profundibacterium</taxon>
    </lineage>
</organism>
<feature type="region of interest" description="Disordered" evidence="1">
    <location>
        <begin position="499"/>
        <end position="540"/>
    </location>
</feature>
<evidence type="ECO:0000313" key="3">
    <source>
        <dbReference type="EMBL" id="KAF0675068.1"/>
    </source>
</evidence>
<accession>A0A921NWZ2</accession>
<gene>
    <name evidence="3" type="ORF">PMES_02589</name>
</gene>
<dbReference type="OrthoDB" id="5461326at2"/>
<dbReference type="EMBL" id="APKE01000032">
    <property type="protein sequence ID" value="KAF0675068.1"/>
    <property type="molecule type" value="Genomic_DNA"/>
</dbReference>
<feature type="compositionally biased region" description="Basic and acidic residues" evidence="1">
    <location>
        <begin position="526"/>
        <end position="540"/>
    </location>
</feature>